<evidence type="ECO:0000256" key="1">
    <source>
        <dbReference type="SAM" id="MobiDB-lite"/>
    </source>
</evidence>
<dbReference type="Gramene" id="OE9A021493T1">
    <property type="protein sequence ID" value="OE9A021493C1"/>
    <property type="gene ID" value="OE9A021493"/>
</dbReference>
<proteinExistence type="predicted"/>
<reference evidence="2 3" key="1">
    <citation type="submission" date="2019-12" db="EMBL/GenBank/DDBJ databases">
        <authorList>
            <person name="Alioto T."/>
            <person name="Alioto T."/>
            <person name="Gomez Garrido J."/>
        </authorList>
    </citation>
    <scope>NUCLEOTIDE SEQUENCE [LARGE SCALE GENOMIC DNA]</scope>
</reference>
<keyword evidence="3" id="KW-1185">Reference proteome</keyword>
<evidence type="ECO:0000313" key="2">
    <source>
        <dbReference type="EMBL" id="CAA2968761.1"/>
    </source>
</evidence>
<evidence type="ECO:0000313" key="3">
    <source>
        <dbReference type="Proteomes" id="UP000594638"/>
    </source>
</evidence>
<feature type="region of interest" description="Disordered" evidence="1">
    <location>
        <begin position="125"/>
        <end position="165"/>
    </location>
</feature>
<gene>
    <name evidence="2" type="ORF">OLEA9_A021493</name>
</gene>
<dbReference type="AlphaFoldDB" id="A0A8S0QT02"/>
<name>A0A8S0QT02_OLEEU</name>
<organism evidence="2 3">
    <name type="scientific">Olea europaea subsp. europaea</name>
    <dbReference type="NCBI Taxonomy" id="158383"/>
    <lineage>
        <taxon>Eukaryota</taxon>
        <taxon>Viridiplantae</taxon>
        <taxon>Streptophyta</taxon>
        <taxon>Embryophyta</taxon>
        <taxon>Tracheophyta</taxon>
        <taxon>Spermatophyta</taxon>
        <taxon>Magnoliopsida</taxon>
        <taxon>eudicotyledons</taxon>
        <taxon>Gunneridae</taxon>
        <taxon>Pentapetalae</taxon>
        <taxon>asterids</taxon>
        <taxon>lamiids</taxon>
        <taxon>Lamiales</taxon>
        <taxon>Oleaceae</taxon>
        <taxon>Oleeae</taxon>
        <taxon>Olea</taxon>
    </lineage>
</organism>
<comment type="caution">
    <text evidence="2">The sequence shown here is derived from an EMBL/GenBank/DDBJ whole genome shotgun (WGS) entry which is preliminary data.</text>
</comment>
<protein>
    <submittedName>
        <fullName evidence="2">Uncharacterized protein</fullName>
    </submittedName>
</protein>
<accession>A0A8S0QT02</accession>
<sequence length="165" mass="18316">MKTSSPPDDDVAMINVLYFLTSYLFLRDYKKIVDNCLFALIENFDAINRFAWDKLLFEITLASSKDGLSRRTPHYWLPDEQPSTAKLEGVDCFANADEKRTKNSAGHASTSGKSVILLTDSSMGQLNISDDDEDFVDPPPRSQKSSPHGQSPIDEAPSTAPKLSK</sequence>
<dbReference type="EMBL" id="CACTIH010001920">
    <property type="protein sequence ID" value="CAA2968761.1"/>
    <property type="molecule type" value="Genomic_DNA"/>
</dbReference>
<dbReference type="OrthoDB" id="929250at2759"/>
<dbReference type="Proteomes" id="UP000594638">
    <property type="component" value="Unassembled WGS sequence"/>
</dbReference>